<sequence>MTTDRPDNNPASIINNHGTVHTASQTGPGYVGAMGENATGYLYLDGKATADTELRQLVTELRDLLQTHAADLSNPDEVADAIDDLEDKVGDNAAPEKLKRTTRIILRLTQPIQAFVDLIGRIHDLIEKLRA</sequence>
<gene>
    <name evidence="1" type="ordered locus">Snas_4181</name>
</gene>
<accession>D3Q298</accession>
<protein>
    <submittedName>
        <fullName evidence="1">Uncharacterized protein</fullName>
    </submittedName>
</protein>
<dbReference type="STRING" id="446470.Snas_4181"/>
<dbReference type="EMBL" id="CP001778">
    <property type="protein sequence ID" value="ADD43831.1"/>
    <property type="molecule type" value="Genomic_DNA"/>
</dbReference>
<keyword evidence="2" id="KW-1185">Reference proteome</keyword>
<organism evidence="1 2">
    <name type="scientific">Stackebrandtia nassauensis (strain DSM 44728 / CIP 108903 / NRRL B-16338 / NBRC 102104 / LLR-40K-21)</name>
    <dbReference type="NCBI Taxonomy" id="446470"/>
    <lineage>
        <taxon>Bacteria</taxon>
        <taxon>Bacillati</taxon>
        <taxon>Actinomycetota</taxon>
        <taxon>Actinomycetes</taxon>
        <taxon>Glycomycetales</taxon>
        <taxon>Glycomycetaceae</taxon>
        <taxon>Stackebrandtia</taxon>
    </lineage>
</organism>
<evidence type="ECO:0000313" key="2">
    <source>
        <dbReference type="Proteomes" id="UP000000844"/>
    </source>
</evidence>
<dbReference type="RefSeq" id="WP_013019402.1">
    <property type="nucleotide sequence ID" value="NC_013947.1"/>
</dbReference>
<dbReference type="Proteomes" id="UP000000844">
    <property type="component" value="Chromosome"/>
</dbReference>
<dbReference type="AlphaFoldDB" id="D3Q298"/>
<dbReference type="KEGG" id="sna:Snas_4181"/>
<dbReference type="HOGENOM" id="CLU_1926281_0_0_11"/>
<proteinExistence type="predicted"/>
<evidence type="ECO:0000313" key="1">
    <source>
        <dbReference type="EMBL" id="ADD43831.1"/>
    </source>
</evidence>
<reference evidence="1 2" key="1">
    <citation type="journal article" date="2009" name="Stand. Genomic Sci.">
        <title>Complete genome sequence of Stackebrandtia nassauensis type strain (LLR-40K-21).</title>
        <authorList>
            <person name="Munk C."/>
            <person name="Lapidus A."/>
            <person name="Copeland A."/>
            <person name="Jando M."/>
            <person name="Mayilraj S."/>
            <person name="Glavina Del Rio T."/>
            <person name="Nolan M."/>
            <person name="Chen F."/>
            <person name="Lucas S."/>
            <person name="Tice H."/>
            <person name="Cheng J.F."/>
            <person name="Han C."/>
            <person name="Detter J.C."/>
            <person name="Bruce D."/>
            <person name="Goodwin L."/>
            <person name="Chain P."/>
            <person name="Pitluck S."/>
            <person name="Goker M."/>
            <person name="Ovchinikova G."/>
            <person name="Pati A."/>
            <person name="Ivanova N."/>
            <person name="Mavromatis K."/>
            <person name="Chen A."/>
            <person name="Palaniappan K."/>
            <person name="Land M."/>
            <person name="Hauser L."/>
            <person name="Chang Y.J."/>
            <person name="Jeffries C.D."/>
            <person name="Bristow J."/>
            <person name="Eisen J.A."/>
            <person name="Markowitz V."/>
            <person name="Hugenholtz P."/>
            <person name="Kyrpides N.C."/>
            <person name="Klenk H.P."/>
        </authorList>
    </citation>
    <scope>NUCLEOTIDE SEQUENCE [LARGE SCALE GENOMIC DNA]</scope>
    <source>
        <strain evidence="2">DSM 44728 / CIP 108903 / NRRL B-16338 / NBRC 102104 / LLR-40K-21</strain>
    </source>
</reference>
<name>D3Q298_STANL</name>